<protein>
    <submittedName>
        <fullName evidence="3">Transposase</fullName>
    </submittedName>
</protein>
<name>A0A0R3RA64_9BILA</name>
<dbReference type="Proteomes" id="UP000280834">
    <property type="component" value="Unassembled WGS sequence"/>
</dbReference>
<evidence type="ECO:0000313" key="1">
    <source>
        <dbReference type="EMBL" id="VDO51599.1"/>
    </source>
</evidence>
<proteinExistence type="predicted"/>
<dbReference type="AlphaFoldDB" id="A0A0R3RA64"/>
<reference evidence="3" key="1">
    <citation type="submission" date="2017-02" db="UniProtKB">
        <authorList>
            <consortium name="WormBaseParasite"/>
        </authorList>
    </citation>
    <scope>IDENTIFICATION</scope>
</reference>
<gene>
    <name evidence="1" type="ORF">BTMF_LOCUS14900</name>
</gene>
<organism evidence="3">
    <name type="scientific">Brugia timori</name>
    <dbReference type="NCBI Taxonomy" id="42155"/>
    <lineage>
        <taxon>Eukaryota</taxon>
        <taxon>Metazoa</taxon>
        <taxon>Ecdysozoa</taxon>
        <taxon>Nematoda</taxon>
        <taxon>Chromadorea</taxon>
        <taxon>Rhabditida</taxon>
        <taxon>Spirurina</taxon>
        <taxon>Spiruromorpha</taxon>
        <taxon>Filarioidea</taxon>
        <taxon>Onchocercidae</taxon>
        <taxon>Brugia</taxon>
    </lineage>
</organism>
<dbReference type="WBParaSite" id="BTMF_0001692701-mRNA-1">
    <property type="protein sequence ID" value="BTMF_0001692701-mRNA-1"/>
    <property type="gene ID" value="BTMF_0001692701"/>
</dbReference>
<evidence type="ECO:0000313" key="2">
    <source>
        <dbReference type="Proteomes" id="UP000280834"/>
    </source>
</evidence>
<accession>A0A0R3RA64</accession>
<evidence type="ECO:0000313" key="3">
    <source>
        <dbReference type="WBParaSite" id="BTMF_0001692701-mRNA-1"/>
    </source>
</evidence>
<keyword evidence="2" id="KW-1185">Reference proteome</keyword>
<dbReference type="EMBL" id="UZAG01021791">
    <property type="protein sequence ID" value="VDO51599.1"/>
    <property type="molecule type" value="Genomic_DNA"/>
</dbReference>
<sequence>MKFGLLPHFSGIKLQEPETYQEDIPIAFRKLAKSGRKIKQ</sequence>
<reference evidence="1 2" key="2">
    <citation type="submission" date="2018-11" db="EMBL/GenBank/DDBJ databases">
        <authorList>
            <consortium name="Pathogen Informatics"/>
        </authorList>
    </citation>
    <scope>NUCLEOTIDE SEQUENCE [LARGE SCALE GENOMIC DNA]</scope>
</reference>